<reference evidence="1 2" key="2">
    <citation type="journal article" date="2022" name="Mol. Ecol. Resour.">
        <title>The genomes of chicory, endive, great burdock and yacon provide insights into Asteraceae paleo-polyploidization history and plant inulin production.</title>
        <authorList>
            <person name="Fan W."/>
            <person name="Wang S."/>
            <person name="Wang H."/>
            <person name="Wang A."/>
            <person name="Jiang F."/>
            <person name="Liu H."/>
            <person name="Zhao H."/>
            <person name="Xu D."/>
            <person name="Zhang Y."/>
        </authorList>
    </citation>
    <scope>NUCLEOTIDE SEQUENCE [LARGE SCALE GENOMIC DNA]</scope>
    <source>
        <strain evidence="2">cv. Punajuju</strain>
        <tissue evidence="1">Leaves</tissue>
    </source>
</reference>
<name>A0ACB9D1U5_CICIN</name>
<dbReference type="Proteomes" id="UP001055811">
    <property type="component" value="Linkage Group LG05"/>
</dbReference>
<dbReference type="EMBL" id="CM042013">
    <property type="protein sequence ID" value="KAI3740572.1"/>
    <property type="molecule type" value="Genomic_DNA"/>
</dbReference>
<accession>A0ACB9D1U5</accession>
<comment type="caution">
    <text evidence="1">The sequence shown here is derived from an EMBL/GenBank/DDBJ whole genome shotgun (WGS) entry which is preliminary data.</text>
</comment>
<keyword evidence="2" id="KW-1185">Reference proteome</keyword>
<evidence type="ECO:0000313" key="2">
    <source>
        <dbReference type="Proteomes" id="UP001055811"/>
    </source>
</evidence>
<proteinExistence type="predicted"/>
<evidence type="ECO:0000313" key="1">
    <source>
        <dbReference type="EMBL" id="KAI3740572.1"/>
    </source>
</evidence>
<organism evidence="1 2">
    <name type="scientific">Cichorium intybus</name>
    <name type="common">Chicory</name>
    <dbReference type="NCBI Taxonomy" id="13427"/>
    <lineage>
        <taxon>Eukaryota</taxon>
        <taxon>Viridiplantae</taxon>
        <taxon>Streptophyta</taxon>
        <taxon>Embryophyta</taxon>
        <taxon>Tracheophyta</taxon>
        <taxon>Spermatophyta</taxon>
        <taxon>Magnoliopsida</taxon>
        <taxon>eudicotyledons</taxon>
        <taxon>Gunneridae</taxon>
        <taxon>Pentapetalae</taxon>
        <taxon>asterids</taxon>
        <taxon>campanulids</taxon>
        <taxon>Asterales</taxon>
        <taxon>Asteraceae</taxon>
        <taxon>Cichorioideae</taxon>
        <taxon>Cichorieae</taxon>
        <taxon>Cichoriinae</taxon>
        <taxon>Cichorium</taxon>
    </lineage>
</organism>
<protein>
    <submittedName>
        <fullName evidence="1">Uncharacterized protein</fullName>
    </submittedName>
</protein>
<gene>
    <name evidence="1" type="ORF">L2E82_31040</name>
</gene>
<reference evidence="2" key="1">
    <citation type="journal article" date="2022" name="Mol. Ecol. Resour.">
        <title>The genomes of chicory, endive, great burdock and yacon provide insights into Asteraceae palaeo-polyploidization history and plant inulin production.</title>
        <authorList>
            <person name="Fan W."/>
            <person name="Wang S."/>
            <person name="Wang H."/>
            <person name="Wang A."/>
            <person name="Jiang F."/>
            <person name="Liu H."/>
            <person name="Zhao H."/>
            <person name="Xu D."/>
            <person name="Zhang Y."/>
        </authorList>
    </citation>
    <scope>NUCLEOTIDE SEQUENCE [LARGE SCALE GENOMIC DNA]</scope>
    <source>
        <strain evidence="2">cv. Punajuju</strain>
    </source>
</reference>
<sequence length="71" mass="8039">MVSSTSHVILFHSPETCLDFYNKFDFAALRPIGQTPGLSPNFALSYKNRQVEGVRVGTRKFVQGFCRSDRL</sequence>